<dbReference type="GO" id="GO:0008270">
    <property type="term" value="F:zinc ion binding"/>
    <property type="evidence" value="ECO:0007669"/>
    <property type="project" value="InterPro"/>
</dbReference>
<feature type="domain" description="Zn(2)-C6 fungal-type" evidence="2">
    <location>
        <begin position="9"/>
        <end position="42"/>
    </location>
</feature>
<proteinExistence type="predicted"/>
<dbReference type="AlphaFoldDB" id="A0A1Y2CR89"/>
<dbReference type="SUPFAM" id="SSF57701">
    <property type="entry name" value="Zn2/Cys6 DNA-binding domain"/>
    <property type="match status" value="1"/>
</dbReference>
<evidence type="ECO:0000256" key="1">
    <source>
        <dbReference type="SAM" id="MobiDB-lite"/>
    </source>
</evidence>
<keyword evidence="4" id="KW-1185">Reference proteome</keyword>
<sequence length="221" mass="24636">MPPGPRPSSCLRCRKDRKRCIRLESASCERCLTLGPSVECRFPPSKTDSSENEEVAVVRLSSESSGNQAQESSASPPHGQLQSPVVLAQIMHAFEDPFTAIKHQEARTSSEVEDIDLIGTFADYILLQRFYSEASESQMILMSIDIFGFLKNFFREPAPLRLVLGAIAARFVKPPVPEEVSFSYYRRARKAVMRVADEPSLRTVKHFTGLEGSPSGRDNLN</sequence>
<protein>
    <recommendedName>
        <fullName evidence="2">Zn(2)-C6 fungal-type domain-containing protein</fullName>
    </recommendedName>
</protein>
<reference evidence="3 4" key="1">
    <citation type="submission" date="2016-07" db="EMBL/GenBank/DDBJ databases">
        <title>Pervasive Adenine N6-methylation of Active Genes in Fungi.</title>
        <authorList>
            <consortium name="DOE Joint Genome Institute"/>
            <person name="Mondo S.J."/>
            <person name="Dannebaum R.O."/>
            <person name="Kuo R.C."/>
            <person name="Labutti K."/>
            <person name="Haridas S."/>
            <person name="Kuo A."/>
            <person name="Salamov A."/>
            <person name="Ahrendt S.R."/>
            <person name="Lipzen A."/>
            <person name="Sullivan W."/>
            <person name="Andreopoulos W.B."/>
            <person name="Clum A."/>
            <person name="Lindquist E."/>
            <person name="Daum C."/>
            <person name="Ramamoorthy G.K."/>
            <person name="Gryganskyi A."/>
            <person name="Culley D."/>
            <person name="Magnuson J.K."/>
            <person name="James T.Y."/>
            <person name="O'Malley M.A."/>
            <person name="Stajich J.E."/>
            <person name="Spatafora J.W."/>
            <person name="Visel A."/>
            <person name="Grigoriev I.V."/>
        </authorList>
    </citation>
    <scope>NUCLEOTIDE SEQUENCE [LARGE SCALE GENOMIC DNA]</scope>
    <source>
        <strain evidence="3 4">JEL800</strain>
    </source>
</reference>
<evidence type="ECO:0000313" key="4">
    <source>
        <dbReference type="Proteomes" id="UP000193642"/>
    </source>
</evidence>
<dbReference type="CDD" id="cd00067">
    <property type="entry name" value="GAL4"/>
    <property type="match status" value="1"/>
</dbReference>
<evidence type="ECO:0000313" key="3">
    <source>
        <dbReference type="EMBL" id="ORY49354.1"/>
    </source>
</evidence>
<dbReference type="PROSITE" id="PS00463">
    <property type="entry name" value="ZN2_CY6_FUNGAL_1"/>
    <property type="match status" value="1"/>
</dbReference>
<dbReference type="PROSITE" id="PS50048">
    <property type="entry name" value="ZN2_CY6_FUNGAL_2"/>
    <property type="match status" value="1"/>
</dbReference>
<dbReference type="Proteomes" id="UP000193642">
    <property type="component" value="Unassembled WGS sequence"/>
</dbReference>
<dbReference type="GO" id="GO:0000981">
    <property type="term" value="F:DNA-binding transcription factor activity, RNA polymerase II-specific"/>
    <property type="evidence" value="ECO:0007669"/>
    <property type="project" value="InterPro"/>
</dbReference>
<organism evidence="3 4">
    <name type="scientific">Rhizoclosmatium globosum</name>
    <dbReference type="NCBI Taxonomy" id="329046"/>
    <lineage>
        <taxon>Eukaryota</taxon>
        <taxon>Fungi</taxon>
        <taxon>Fungi incertae sedis</taxon>
        <taxon>Chytridiomycota</taxon>
        <taxon>Chytridiomycota incertae sedis</taxon>
        <taxon>Chytridiomycetes</taxon>
        <taxon>Chytridiales</taxon>
        <taxon>Chytriomycetaceae</taxon>
        <taxon>Rhizoclosmatium</taxon>
    </lineage>
</organism>
<dbReference type="InterPro" id="IPR036864">
    <property type="entry name" value="Zn2-C6_fun-type_DNA-bd_sf"/>
</dbReference>
<feature type="compositionally biased region" description="Polar residues" evidence="1">
    <location>
        <begin position="61"/>
        <end position="80"/>
    </location>
</feature>
<evidence type="ECO:0000259" key="2">
    <source>
        <dbReference type="PROSITE" id="PS50048"/>
    </source>
</evidence>
<gene>
    <name evidence="3" type="ORF">BCR33DRAFT_580841</name>
</gene>
<feature type="region of interest" description="Disordered" evidence="1">
    <location>
        <begin position="59"/>
        <end position="80"/>
    </location>
</feature>
<dbReference type="OrthoDB" id="5069333at2759"/>
<dbReference type="EMBL" id="MCGO01000009">
    <property type="protein sequence ID" value="ORY49354.1"/>
    <property type="molecule type" value="Genomic_DNA"/>
</dbReference>
<dbReference type="InterPro" id="IPR001138">
    <property type="entry name" value="Zn2Cys6_DnaBD"/>
</dbReference>
<dbReference type="SMART" id="SM00066">
    <property type="entry name" value="GAL4"/>
    <property type="match status" value="1"/>
</dbReference>
<accession>A0A1Y2CR89</accession>
<comment type="caution">
    <text evidence="3">The sequence shown here is derived from an EMBL/GenBank/DDBJ whole genome shotgun (WGS) entry which is preliminary data.</text>
</comment>
<name>A0A1Y2CR89_9FUNG</name>